<dbReference type="Gene3D" id="3.20.20.240">
    <property type="entry name" value="Methylmalonyl-CoA mutase"/>
    <property type="match status" value="1"/>
</dbReference>
<dbReference type="GO" id="GO:0016866">
    <property type="term" value="F:intramolecular transferase activity"/>
    <property type="evidence" value="ECO:0007669"/>
    <property type="project" value="InterPro"/>
</dbReference>
<protein>
    <recommendedName>
        <fullName evidence="1">Methylmalonyl-CoA mutase alpha/beta chain catalytic domain-containing protein</fullName>
    </recommendedName>
</protein>
<feature type="domain" description="Methylmalonyl-CoA mutase alpha/beta chain catalytic" evidence="1">
    <location>
        <begin position="1"/>
        <end position="253"/>
    </location>
</feature>
<dbReference type="PANTHER" id="PTHR48101:SF1">
    <property type="entry name" value="METHYLMALONYL-COA MUTASE, LARGE SUBUNIT"/>
    <property type="match status" value="1"/>
</dbReference>
<sequence length="253" mass="28339">PRISFNFDIHGNFFEQIAKFRAARRLWAKIVKNEFGATNPKAMMMKMIAGGGGGGLTIEQPENNIVRGAYYALISALSGTQTMALCSYDEAYTIPSEKAAILSLRTMQILIEEMGLCDTADPLGGSYYVEALTDQLEDKIVDCMNKVEKQGGIVSAISEGKIQKEVSRQAYLYEKMIQSGELVKVGVNKYQIEEGEEKTIEIHEHDPSLVKQQIKALNQIKKTRDNKKVMKNLEKLRAMAQTDENLMPYIIDC</sequence>
<organism evidence="2">
    <name type="scientific">marine sediment metagenome</name>
    <dbReference type="NCBI Taxonomy" id="412755"/>
    <lineage>
        <taxon>unclassified sequences</taxon>
        <taxon>metagenomes</taxon>
        <taxon>ecological metagenomes</taxon>
    </lineage>
</organism>
<evidence type="ECO:0000313" key="2">
    <source>
        <dbReference type="EMBL" id="GAH85851.1"/>
    </source>
</evidence>
<dbReference type="AlphaFoldDB" id="X1ITS9"/>
<comment type="caution">
    <text evidence="2">The sequence shown here is derived from an EMBL/GenBank/DDBJ whole genome shotgun (WGS) entry which is preliminary data.</text>
</comment>
<accession>X1ITS9</accession>
<gene>
    <name evidence="2" type="ORF">S03H2_56150</name>
</gene>
<name>X1ITS9_9ZZZZ</name>
<evidence type="ECO:0000259" key="1">
    <source>
        <dbReference type="Pfam" id="PF01642"/>
    </source>
</evidence>
<dbReference type="Pfam" id="PF01642">
    <property type="entry name" value="MM_CoA_mutase"/>
    <property type="match status" value="1"/>
</dbReference>
<dbReference type="InterPro" id="IPR016176">
    <property type="entry name" value="Cbl-dep_enz_cat"/>
</dbReference>
<dbReference type="InterPro" id="IPR006099">
    <property type="entry name" value="MeMalonylCoA_mutase_a/b_cat"/>
</dbReference>
<dbReference type="EMBL" id="BARU01035915">
    <property type="protein sequence ID" value="GAH85851.1"/>
    <property type="molecule type" value="Genomic_DNA"/>
</dbReference>
<dbReference type="PANTHER" id="PTHR48101">
    <property type="entry name" value="METHYLMALONYL-COA MUTASE, MITOCHONDRIAL-RELATED"/>
    <property type="match status" value="1"/>
</dbReference>
<reference evidence="2" key="1">
    <citation type="journal article" date="2014" name="Front. Microbiol.">
        <title>High frequency of phylogenetically diverse reductive dehalogenase-homologous genes in deep subseafloor sedimentary metagenomes.</title>
        <authorList>
            <person name="Kawai M."/>
            <person name="Futagami T."/>
            <person name="Toyoda A."/>
            <person name="Takaki Y."/>
            <person name="Nishi S."/>
            <person name="Hori S."/>
            <person name="Arai W."/>
            <person name="Tsubouchi T."/>
            <person name="Morono Y."/>
            <person name="Uchiyama I."/>
            <person name="Ito T."/>
            <person name="Fujiyama A."/>
            <person name="Inagaki F."/>
            <person name="Takami H."/>
        </authorList>
    </citation>
    <scope>NUCLEOTIDE SEQUENCE</scope>
    <source>
        <strain evidence="2">Expedition CK06-06</strain>
    </source>
</reference>
<feature type="non-terminal residue" evidence="2">
    <location>
        <position position="253"/>
    </location>
</feature>
<feature type="non-terminal residue" evidence="2">
    <location>
        <position position="1"/>
    </location>
</feature>
<dbReference type="GO" id="GO:0031419">
    <property type="term" value="F:cobalamin binding"/>
    <property type="evidence" value="ECO:0007669"/>
    <property type="project" value="InterPro"/>
</dbReference>
<proteinExistence type="predicted"/>
<dbReference type="SUPFAM" id="SSF51703">
    <property type="entry name" value="Cobalamin (vitamin B12)-dependent enzymes"/>
    <property type="match status" value="1"/>
</dbReference>